<dbReference type="AlphaFoldDB" id="A0A0C3CMI8"/>
<dbReference type="HOGENOM" id="CLU_2203211_0_0_1"/>
<dbReference type="Proteomes" id="UP000053424">
    <property type="component" value="Unassembled WGS sequence"/>
</dbReference>
<protein>
    <submittedName>
        <fullName evidence="1">Uncharacterized protein</fullName>
    </submittedName>
</protein>
<proteinExistence type="predicted"/>
<name>A0A0C3CMI8_HEBCY</name>
<organism evidence="1 2">
    <name type="scientific">Hebeloma cylindrosporum</name>
    <dbReference type="NCBI Taxonomy" id="76867"/>
    <lineage>
        <taxon>Eukaryota</taxon>
        <taxon>Fungi</taxon>
        <taxon>Dikarya</taxon>
        <taxon>Basidiomycota</taxon>
        <taxon>Agaricomycotina</taxon>
        <taxon>Agaricomycetes</taxon>
        <taxon>Agaricomycetidae</taxon>
        <taxon>Agaricales</taxon>
        <taxon>Agaricineae</taxon>
        <taxon>Hymenogastraceae</taxon>
        <taxon>Hebeloma</taxon>
    </lineage>
</organism>
<evidence type="ECO:0000313" key="2">
    <source>
        <dbReference type="Proteomes" id="UP000053424"/>
    </source>
</evidence>
<reference evidence="1 2" key="1">
    <citation type="submission" date="2014-04" db="EMBL/GenBank/DDBJ databases">
        <authorList>
            <consortium name="DOE Joint Genome Institute"/>
            <person name="Kuo A."/>
            <person name="Gay G."/>
            <person name="Dore J."/>
            <person name="Kohler A."/>
            <person name="Nagy L.G."/>
            <person name="Floudas D."/>
            <person name="Copeland A."/>
            <person name="Barry K.W."/>
            <person name="Cichocki N."/>
            <person name="Veneault-Fourrey C."/>
            <person name="LaButti K."/>
            <person name="Lindquist E.A."/>
            <person name="Lipzen A."/>
            <person name="Lundell T."/>
            <person name="Morin E."/>
            <person name="Murat C."/>
            <person name="Sun H."/>
            <person name="Tunlid A."/>
            <person name="Henrissat B."/>
            <person name="Grigoriev I.V."/>
            <person name="Hibbett D.S."/>
            <person name="Martin F."/>
            <person name="Nordberg H.P."/>
            <person name="Cantor M.N."/>
            <person name="Hua S.X."/>
        </authorList>
    </citation>
    <scope>NUCLEOTIDE SEQUENCE [LARGE SCALE GENOMIC DNA]</scope>
    <source>
        <strain evidence="2">h7</strain>
    </source>
</reference>
<accession>A0A0C3CMI8</accession>
<evidence type="ECO:0000313" key="1">
    <source>
        <dbReference type="EMBL" id="KIM49910.1"/>
    </source>
</evidence>
<gene>
    <name evidence="1" type="ORF">M413DRAFT_439033</name>
</gene>
<keyword evidence="2" id="KW-1185">Reference proteome</keyword>
<dbReference type="EMBL" id="KN831768">
    <property type="protein sequence ID" value="KIM49910.1"/>
    <property type="molecule type" value="Genomic_DNA"/>
</dbReference>
<feature type="non-terminal residue" evidence="1">
    <location>
        <position position="1"/>
    </location>
</feature>
<sequence length="108" mass="11985">MVFVPTASISDVPTTICRASCESGRDSGFDEAEYERRDGAANAVQPGNDVVIMHRIGRLKVLWTVVTSTGRCLARNFFSIMFTPGTSISHLSQRPPWMSYFTFCETSL</sequence>
<reference evidence="2" key="2">
    <citation type="submission" date="2015-01" db="EMBL/GenBank/DDBJ databases">
        <title>Evolutionary Origins and Diversification of the Mycorrhizal Mutualists.</title>
        <authorList>
            <consortium name="DOE Joint Genome Institute"/>
            <consortium name="Mycorrhizal Genomics Consortium"/>
            <person name="Kohler A."/>
            <person name="Kuo A."/>
            <person name="Nagy L.G."/>
            <person name="Floudas D."/>
            <person name="Copeland A."/>
            <person name="Barry K.W."/>
            <person name="Cichocki N."/>
            <person name="Veneault-Fourrey C."/>
            <person name="LaButti K."/>
            <person name="Lindquist E.A."/>
            <person name="Lipzen A."/>
            <person name="Lundell T."/>
            <person name="Morin E."/>
            <person name="Murat C."/>
            <person name="Riley R."/>
            <person name="Ohm R."/>
            <person name="Sun H."/>
            <person name="Tunlid A."/>
            <person name="Henrissat B."/>
            <person name="Grigoriev I.V."/>
            <person name="Hibbett D.S."/>
            <person name="Martin F."/>
        </authorList>
    </citation>
    <scope>NUCLEOTIDE SEQUENCE [LARGE SCALE GENOMIC DNA]</scope>
    <source>
        <strain evidence="2">h7</strain>
    </source>
</reference>